<dbReference type="Pfam" id="PF01370">
    <property type="entry name" value="Epimerase"/>
    <property type="match status" value="1"/>
</dbReference>
<keyword evidence="3" id="KW-1185">Reference proteome</keyword>
<dbReference type="CDD" id="cd05232">
    <property type="entry name" value="UDP_G4E_4_SDR_e"/>
    <property type="match status" value="1"/>
</dbReference>
<proteinExistence type="predicted"/>
<organism evidence="2 3">
    <name type="scientific">Photobacterium frigidiphilum</name>
    <dbReference type="NCBI Taxonomy" id="264736"/>
    <lineage>
        <taxon>Bacteria</taxon>
        <taxon>Pseudomonadati</taxon>
        <taxon>Pseudomonadota</taxon>
        <taxon>Gammaproteobacteria</taxon>
        <taxon>Vibrionales</taxon>
        <taxon>Vibrionaceae</taxon>
        <taxon>Photobacterium</taxon>
    </lineage>
</organism>
<feature type="domain" description="NAD-dependent epimerase/dehydratase" evidence="1">
    <location>
        <begin position="5"/>
        <end position="229"/>
    </location>
</feature>
<dbReference type="InterPro" id="IPR001509">
    <property type="entry name" value="Epimerase_deHydtase"/>
</dbReference>
<comment type="caution">
    <text evidence="2">The sequence shown here is derived from an EMBL/GenBank/DDBJ whole genome shotgun (WGS) entry which is preliminary data.</text>
</comment>
<dbReference type="InterPro" id="IPR036291">
    <property type="entry name" value="NAD(P)-bd_dom_sf"/>
</dbReference>
<dbReference type="PANTHER" id="PTHR43245">
    <property type="entry name" value="BIFUNCTIONAL POLYMYXIN RESISTANCE PROTEIN ARNA"/>
    <property type="match status" value="1"/>
</dbReference>
<gene>
    <name evidence="2" type="ORF">C9J12_02810</name>
</gene>
<dbReference type="RefSeq" id="WP_107241469.1">
    <property type="nucleotide sequence ID" value="NZ_PYMJ01000002.1"/>
</dbReference>
<dbReference type="SUPFAM" id="SSF51735">
    <property type="entry name" value="NAD(P)-binding Rossmann-fold domains"/>
    <property type="match status" value="1"/>
</dbReference>
<dbReference type="PANTHER" id="PTHR43245:SF58">
    <property type="entry name" value="BLL5923 PROTEIN"/>
    <property type="match status" value="1"/>
</dbReference>
<dbReference type="Proteomes" id="UP000240987">
    <property type="component" value="Unassembled WGS sequence"/>
</dbReference>
<protein>
    <submittedName>
        <fullName evidence="2">UDP-glucose 4-epimerase</fullName>
    </submittedName>
</protein>
<dbReference type="OrthoDB" id="9801056at2"/>
<evidence type="ECO:0000313" key="3">
    <source>
        <dbReference type="Proteomes" id="UP000240987"/>
    </source>
</evidence>
<sequence>MNKRILVTGVNGFVGSFLKQRLGYKAIDTTYLTRNKEISENVFQGEDYIVKSIDSQTKWMDSLEPFSCIIHCAARVHLMNDVSLNPIDEYREINTAGTLNLARQAAKSGVKRFIFISSIKVNGEATELGHPFKAIDRRAPEDFYGQSKSEAEEQLLELAEETGLEVVIIRPTLVYGPGVKANFASLLNLVSKGLPLPFGCITNNKRSLVSVNNLVDLIMTCIDHPKAVNQVFLVSDDNDLSTASMVEQMSKALGKPNRLIPIPLWCYYLAGKLFGKQDVVNRLLGSLQVDISHTKEVLGWTPPQSVEDGFQETVDALLVSKKESNYK</sequence>
<reference evidence="2 3" key="1">
    <citation type="submission" date="2018-01" db="EMBL/GenBank/DDBJ databases">
        <title>Whole genome sequencing of Histamine producing bacteria.</title>
        <authorList>
            <person name="Butler K."/>
        </authorList>
    </citation>
    <scope>NUCLEOTIDE SEQUENCE [LARGE SCALE GENOMIC DNA]</scope>
    <source>
        <strain evidence="2 3">JCM 12947</strain>
    </source>
</reference>
<dbReference type="AlphaFoldDB" id="A0A2T3JPV0"/>
<evidence type="ECO:0000259" key="1">
    <source>
        <dbReference type="Pfam" id="PF01370"/>
    </source>
</evidence>
<accession>A0A2T3JPV0</accession>
<name>A0A2T3JPV0_9GAMM</name>
<dbReference type="InterPro" id="IPR050177">
    <property type="entry name" value="Lipid_A_modif_metabolic_enz"/>
</dbReference>
<dbReference type="Gene3D" id="3.40.50.720">
    <property type="entry name" value="NAD(P)-binding Rossmann-like Domain"/>
    <property type="match status" value="1"/>
</dbReference>
<dbReference type="EMBL" id="PYMJ01000002">
    <property type="protein sequence ID" value="PSU51082.1"/>
    <property type="molecule type" value="Genomic_DNA"/>
</dbReference>
<evidence type="ECO:0000313" key="2">
    <source>
        <dbReference type="EMBL" id="PSU51082.1"/>
    </source>
</evidence>